<feature type="chain" id="PRO_5005212460" evidence="2">
    <location>
        <begin position="21"/>
        <end position="810"/>
    </location>
</feature>
<accession>A0A0H4W2B9</accession>
<evidence type="ECO:0000256" key="1">
    <source>
        <dbReference type="SAM" id="Coils"/>
    </source>
</evidence>
<sequence>MRKTLLSLLFTLLTFSLLHAQNKPTALAAKTAGMQKFSGYFPFYWDEATGRILLEIDKLDQPFLYVNSLAAGLGSNDIGLDRGQLGGEHVVYFQKVGPKVLLIEPNQSYRAMNGNPAEEQAVAQSFAQSALWGFKVEASEGGKMLVDATEFLLRDAHDVVGSIRRARQGTYRLEPSRSALYLPRTKNFPQNSEFEATLTFTGGDDAGNFVRSVTPSAQAITVRQHHSFIQLPDTNYTPRAMDPRAGYFGIEYMDFSTPVDESITKRYIARHRLQKKNPSAAVSEAVKPIVYYVDHAAPEPIRTALLDGARWWAQAFAAGGYKDAFKVEILPVDADPMDVRYNVIQWVHRSTRGWSYGASVTDPRTGEIIKGHVSLGSLRVRQDFLIAEGLLAPYEEGKPANPEMMKMALARLRQLSAHELGHTLGIMHNYAASVNNRASVMDYPHPTVKLSASGEIDLSDAYAVGIGEWDKLAVTYGYQHYTTSTDEKKALDQLLRKGHAQGLQFISDRDARSPGGAHPQAHLWDNGANAAEELRHVLAVRQKALDRFGVNNIKPGVPMAMLEDALVPIYNYHRYQVEAAAKVVGGVNYTYASRGDGQLVTEVVPEAEQQKALDALLGTLQPNVLALPERIIAAIPPRPAGWSLTRELFDKRTGLTFDPLAAAEASADFTLSFLFHPERAARLVELKARGSKLGLDEVLDQTISQTWGANPAPGLPGQVQLLTQQLVLTHLLALAQNENAAYPARAAAQLQLKNLEQQAKKLAKSSNEAVKGNALLALERLKKPLEAKPQLHKTLPPGAPIGSIEMLGCE</sequence>
<dbReference type="Proteomes" id="UP000036458">
    <property type="component" value="Chromosome"/>
</dbReference>
<evidence type="ECO:0000313" key="6">
    <source>
        <dbReference type="Proteomes" id="UP000036458"/>
    </source>
</evidence>
<organism evidence="5 6">
    <name type="scientific">Rufibacter radiotolerans</name>
    <dbReference type="NCBI Taxonomy" id="1379910"/>
    <lineage>
        <taxon>Bacteria</taxon>
        <taxon>Pseudomonadati</taxon>
        <taxon>Bacteroidota</taxon>
        <taxon>Cytophagia</taxon>
        <taxon>Cytophagales</taxon>
        <taxon>Hymenobacteraceae</taxon>
        <taxon>Rufibacter</taxon>
    </lineage>
</organism>
<name>A0A0H4W2B9_9BACT</name>
<dbReference type="SUPFAM" id="SSF55486">
    <property type="entry name" value="Metalloproteases ('zincins'), catalytic domain"/>
    <property type="match status" value="1"/>
</dbReference>
<keyword evidence="2" id="KW-0732">Signal</keyword>
<evidence type="ECO:0000259" key="4">
    <source>
        <dbReference type="Pfam" id="PF17148"/>
    </source>
</evidence>
<dbReference type="PANTHER" id="PTHR38478:SF1">
    <property type="entry name" value="ZINC DEPENDENT METALLOPROTEASE DOMAIN LIPOPROTEIN"/>
    <property type="match status" value="1"/>
</dbReference>
<keyword evidence="6" id="KW-1185">Reference proteome</keyword>
<dbReference type="PANTHER" id="PTHR38478">
    <property type="entry name" value="PEPTIDASE M1A AND M12B"/>
    <property type="match status" value="1"/>
</dbReference>
<dbReference type="OrthoDB" id="9776599at2"/>
<dbReference type="EMBL" id="CP010777">
    <property type="protein sequence ID" value="AKQ44576.1"/>
    <property type="molecule type" value="Genomic_DNA"/>
</dbReference>
<feature type="signal peptide" evidence="2">
    <location>
        <begin position="1"/>
        <end position="20"/>
    </location>
</feature>
<evidence type="ECO:0000259" key="3">
    <source>
        <dbReference type="Pfam" id="PF16313"/>
    </source>
</evidence>
<proteinExistence type="predicted"/>
<protein>
    <submittedName>
        <fullName evidence="5">Peptidase</fullName>
    </submittedName>
</protein>
<dbReference type="CDD" id="cd04276">
    <property type="entry name" value="ZnMc_MMP_like_2"/>
    <property type="match status" value="1"/>
</dbReference>
<feature type="coiled-coil region" evidence="1">
    <location>
        <begin position="745"/>
        <end position="772"/>
    </location>
</feature>
<feature type="domain" description="DUF5117" evidence="4">
    <location>
        <begin position="83"/>
        <end position="276"/>
    </location>
</feature>
<dbReference type="InterPro" id="IPR032534">
    <property type="entry name" value="EcxA_zinc-bd"/>
</dbReference>
<evidence type="ECO:0000256" key="2">
    <source>
        <dbReference type="SAM" id="SignalP"/>
    </source>
</evidence>
<feature type="domain" description="EcxA zinc-binding" evidence="3">
    <location>
        <begin position="401"/>
        <end position="709"/>
    </location>
</feature>
<reference evidence="5 6" key="1">
    <citation type="submission" date="2015-01" db="EMBL/GenBank/DDBJ databases">
        <title>Rufibacter sp./DG31D/ whole genome sequencing.</title>
        <authorList>
            <person name="Kim M.K."/>
            <person name="Srinivasan S."/>
            <person name="Lee J.-J."/>
        </authorList>
    </citation>
    <scope>NUCLEOTIDE SEQUENCE [LARGE SCALE GENOMIC DNA]</scope>
    <source>
        <strain evidence="5 6">DG31D</strain>
    </source>
</reference>
<evidence type="ECO:0000313" key="5">
    <source>
        <dbReference type="EMBL" id="AKQ44576.1"/>
    </source>
</evidence>
<dbReference type="InterPro" id="IPR034032">
    <property type="entry name" value="Zn_MMP-like_bac"/>
</dbReference>
<dbReference type="STRING" id="1379910.TH63_01260"/>
<dbReference type="PATRIC" id="fig|1379910.4.peg.258"/>
<keyword evidence="1" id="KW-0175">Coiled coil</keyword>
<dbReference type="Pfam" id="PF16313">
    <property type="entry name" value="DUF4953"/>
    <property type="match status" value="1"/>
</dbReference>
<dbReference type="Pfam" id="PF17148">
    <property type="entry name" value="DUF5117"/>
    <property type="match status" value="1"/>
</dbReference>
<dbReference type="InterPro" id="IPR033413">
    <property type="entry name" value="DUF5117"/>
</dbReference>
<dbReference type="AlphaFoldDB" id="A0A0H4W2B9"/>
<gene>
    <name evidence="5" type="ORF">TH63_01260</name>
</gene>
<dbReference type="KEGG" id="ruf:TH63_01260"/>
<dbReference type="RefSeq" id="WP_048919331.1">
    <property type="nucleotide sequence ID" value="NZ_CP010777.1"/>
</dbReference>